<feature type="region of interest" description="Disordered" evidence="2">
    <location>
        <begin position="1"/>
        <end position="57"/>
    </location>
</feature>
<evidence type="ECO:0000256" key="2">
    <source>
        <dbReference type="SAM" id="MobiDB-lite"/>
    </source>
</evidence>
<gene>
    <name evidence="4" type="ORF">STIAU_7943</name>
</gene>
<dbReference type="GO" id="GO:0004407">
    <property type="term" value="F:histone deacetylase activity"/>
    <property type="evidence" value="ECO:0007669"/>
    <property type="project" value="TreeGrafter"/>
</dbReference>
<accession>Q09C86</accession>
<dbReference type="SUPFAM" id="SSF52768">
    <property type="entry name" value="Arginase/deacetylase"/>
    <property type="match status" value="1"/>
</dbReference>
<organism evidence="4 5">
    <name type="scientific">Stigmatella aurantiaca (strain DW4/3-1)</name>
    <dbReference type="NCBI Taxonomy" id="378806"/>
    <lineage>
        <taxon>Bacteria</taxon>
        <taxon>Pseudomonadati</taxon>
        <taxon>Myxococcota</taxon>
        <taxon>Myxococcia</taxon>
        <taxon>Myxococcales</taxon>
        <taxon>Cystobacterineae</taxon>
        <taxon>Archangiaceae</taxon>
        <taxon>Stigmatella</taxon>
    </lineage>
</organism>
<feature type="domain" description="Histone deacetylase" evidence="3">
    <location>
        <begin position="267"/>
        <end position="553"/>
    </location>
</feature>
<dbReference type="GO" id="GO:0005737">
    <property type="term" value="C:cytoplasm"/>
    <property type="evidence" value="ECO:0007669"/>
    <property type="project" value="TreeGrafter"/>
</dbReference>
<dbReference type="InterPro" id="IPR023696">
    <property type="entry name" value="Ureohydrolase_dom_sf"/>
</dbReference>
<dbReference type="PANTHER" id="PTHR10625:SF11">
    <property type="entry name" value="HISTONE DEACETYLASE 14, CHLOROPLASTIC"/>
    <property type="match status" value="1"/>
</dbReference>
<dbReference type="PANTHER" id="PTHR10625">
    <property type="entry name" value="HISTONE DEACETYLASE HDAC1-RELATED"/>
    <property type="match status" value="1"/>
</dbReference>
<comment type="caution">
    <text evidence="4">The sequence shown here is derived from an EMBL/GenBank/DDBJ whole genome shotgun (WGS) entry which is preliminary data.</text>
</comment>
<comment type="similarity">
    <text evidence="1">Belongs to the histone deacetylase family.</text>
</comment>
<dbReference type="AlphaFoldDB" id="Q09C86"/>
<dbReference type="CDD" id="cd09992">
    <property type="entry name" value="HDAC_classII"/>
    <property type="match status" value="1"/>
</dbReference>
<dbReference type="InterPro" id="IPR023801">
    <property type="entry name" value="His_deacetylse_dom"/>
</dbReference>
<dbReference type="InterPro" id="IPR037138">
    <property type="entry name" value="His_deacetylse_dom_sf"/>
</dbReference>
<evidence type="ECO:0000313" key="5">
    <source>
        <dbReference type="Proteomes" id="UP000032702"/>
    </source>
</evidence>
<evidence type="ECO:0000313" key="4">
    <source>
        <dbReference type="EMBL" id="EAU69235.1"/>
    </source>
</evidence>
<dbReference type="PATRIC" id="fig|378806.16.peg.8619"/>
<dbReference type="Proteomes" id="UP000032702">
    <property type="component" value="Unassembled WGS sequence"/>
</dbReference>
<sequence>MEDEHPGDGEEEEHDEKQAGAEDGQHRPPQGDDLRCQRVGVHRQHHPARPVVEGLGDEPGVPGQLGIRAQAVAEQALNRGLDPRGACATGGHGHPIAVQQGREPDVVIPPQGLEEPLEVVALTDLHLLAEDRAGKLLGLEVPMLGEIPVEEVLHPLLNDEGQHQEQDGLRHGEVPEENPSKTQSLEATCQGAAIYGGNPTKGKERRGRVPPGKVRWGVTQGAHPPRRVGPGLPTLRVAQSPSRPFMTLPTLLLTDPLFLQHDPGQGHPESPARLQSILSVLARTPVAGTQVRSPRSATAAELSAVHTPELRQALLGMAGHRAVIDEDTRLSPDSYDAALLAAGAAVGAVEEVMAGRARNAFALVRPPGHHAEPGRAMGFCLFNNVAIAAEAGRRLGAERVLVLDWDVHHGNGTQAAFEGRRDVLYQSVHQYPYYPGTGAPREVGQGAGEGFSVNCALPGGATDSDYRSIFEDLLLPIADSFQPQLMLVSAGFDPHRNDPLGGMLVTERGFAAMCAGLRSLAERLCGGKLVLVLEGGYSLEGLSQSVHACIEVLAGRSDSFPGGETSSDTAHAIAQSREALRPYWSCL</sequence>
<evidence type="ECO:0000256" key="1">
    <source>
        <dbReference type="ARBA" id="ARBA00005947"/>
    </source>
</evidence>
<feature type="compositionally biased region" description="Basic and acidic residues" evidence="2">
    <location>
        <begin position="162"/>
        <end position="174"/>
    </location>
</feature>
<dbReference type="GO" id="GO:0040029">
    <property type="term" value="P:epigenetic regulation of gene expression"/>
    <property type="evidence" value="ECO:0007669"/>
    <property type="project" value="TreeGrafter"/>
</dbReference>
<proteinExistence type="inferred from homology"/>
<evidence type="ECO:0000259" key="3">
    <source>
        <dbReference type="Pfam" id="PF00850"/>
    </source>
</evidence>
<dbReference type="PRINTS" id="PR01270">
    <property type="entry name" value="HDASUPER"/>
</dbReference>
<dbReference type="Gene3D" id="3.40.800.20">
    <property type="entry name" value="Histone deacetylase domain"/>
    <property type="match status" value="1"/>
</dbReference>
<dbReference type="EMBL" id="AAMD01000007">
    <property type="protein sequence ID" value="EAU69235.1"/>
    <property type="molecule type" value="Genomic_DNA"/>
</dbReference>
<feature type="region of interest" description="Disordered" evidence="2">
    <location>
        <begin position="162"/>
        <end position="232"/>
    </location>
</feature>
<dbReference type="Pfam" id="PF00850">
    <property type="entry name" value="Hist_deacetyl"/>
    <property type="match status" value="1"/>
</dbReference>
<dbReference type="InterPro" id="IPR000286">
    <property type="entry name" value="HDACs"/>
</dbReference>
<reference evidence="4 5" key="1">
    <citation type="submission" date="2006-04" db="EMBL/GenBank/DDBJ databases">
        <authorList>
            <person name="Nierman W.C."/>
        </authorList>
    </citation>
    <scope>NUCLEOTIDE SEQUENCE [LARGE SCALE GENOMIC DNA]</scope>
    <source>
        <strain evidence="4 5">DW4/3-1</strain>
    </source>
</reference>
<name>Q09C86_STIAD</name>
<feature type="compositionally biased region" description="Basic and acidic residues" evidence="2">
    <location>
        <begin position="15"/>
        <end position="36"/>
    </location>
</feature>
<protein>
    <submittedName>
        <fullName evidence="4">Histone deacetylase/AcuC/AphA family protein</fullName>
    </submittedName>
</protein>